<dbReference type="PANTHER" id="PTHR42999">
    <property type="entry name" value="ANTIBIOTIC RESISTANCE PROTEIN MCBG"/>
    <property type="match status" value="1"/>
</dbReference>
<evidence type="ECO:0000313" key="2">
    <source>
        <dbReference type="Proteomes" id="UP000712157"/>
    </source>
</evidence>
<dbReference type="Pfam" id="PF00805">
    <property type="entry name" value="Pentapeptide"/>
    <property type="match status" value="2"/>
</dbReference>
<keyword evidence="2" id="KW-1185">Reference proteome</keyword>
<dbReference type="EMBL" id="JAHQCW010000057">
    <property type="protein sequence ID" value="MBU9739389.1"/>
    <property type="molecule type" value="Genomic_DNA"/>
</dbReference>
<dbReference type="AlphaFoldDB" id="A0A949K404"/>
<organism evidence="1 2">
    <name type="scientific">Diplocloster agilis</name>
    <dbReference type="NCBI Taxonomy" id="2850323"/>
    <lineage>
        <taxon>Bacteria</taxon>
        <taxon>Bacillati</taxon>
        <taxon>Bacillota</taxon>
        <taxon>Clostridia</taxon>
        <taxon>Lachnospirales</taxon>
        <taxon>Lachnospiraceae</taxon>
        <taxon>Diplocloster</taxon>
    </lineage>
</organism>
<dbReference type="Proteomes" id="UP000712157">
    <property type="component" value="Unassembled WGS sequence"/>
</dbReference>
<dbReference type="PANTHER" id="PTHR42999:SF1">
    <property type="entry name" value="PENTAPEPTIDE REPEAT-CONTAINING PROTEIN"/>
    <property type="match status" value="1"/>
</dbReference>
<dbReference type="InterPro" id="IPR001646">
    <property type="entry name" value="5peptide_repeat"/>
</dbReference>
<accession>A0A949K404</accession>
<dbReference type="SUPFAM" id="SSF141571">
    <property type="entry name" value="Pentapeptide repeat-like"/>
    <property type="match status" value="1"/>
</dbReference>
<gene>
    <name evidence="1" type="ORF">KTH89_22910</name>
</gene>
<protein>
    <submittedName>
        <fullName evidence="1">Pentapeptide repeat-containing protein</fullName>
    </submittedName>
</protein>
<dbReference type="RefSeq" id="WP_238723250.1">
    <property type="nucleotide sequence ID" value="NZ_JAHQCW010000057.1"/>
</dbReference>
<sequence>MTEEKYYESQSFENLKYREETFRKYRFVDCSFTNCTFEECVLVQSSFSGCTFCKCTITSLRASDHSQIQNVEFADCNLIGVHWDELLPAGKFAEPIKKLQTCRLKYNTFAEMDFRKFDFSGQDITDSMFAKCRLMECNFKGCNLERTEFFQCNIQKADFRQASGYQVDVLTNKMSGARFSFPEVMSLLSGLHINID</sequence>
<evidence type="ECO:0000313" key="1">
    <source>
        <dbReference type="EMBL" id="MBU9739389.1"/>
    </source>
</evidence>
<name>A0A949K404_9FIRM</name>
<dbReference type="InterPro" id="IPR052949">
    <property type="entry name" value="PA_immunity-related"/>
</dbReference>
<reference evidence="1" key="1">
    <citation type="submission" date="2021-06" db="EMBL/GenBank/DDBJ databases">
        <title>Description of novel taxa of the family Lachnospiraceae.</title>
        <authorList>
            <person name="Chaplin A.V."/>
            <person name="Sokolova S.R."/>
            <person name="Pikina A.P."/>
            <person name="Korzhanova M."/>
            <person name="Belova V."/>
            <person name="Korostin D."/>
            <person name="Efimov B.A."/>
        </authorList>
    </citation>
    <scope>NUCLEOTIDE SEQUENCE</scope>
    <source>
        <strain evidence="1">ASD5720</strain>
    </source>
</reference>
<comment type="caution">
    <text evidence="1">The sequence shown here is derived from an EMBL/GenBank/DDBJ whole genome shotgun (WGS) entry which is preliminary data.</text>
</comment>
<dbReference type="Gene3D" id="2.160.20.80">
    <property type="entry name" value="E3 ubiquitin-protein ligase SopA"/>
    <property type="match status" value="1"/>
</dbReference>
<proteinExistence type="predicted"/>